<evidence type="ECO:0000313" key="2">
    <source>
        <dbReference type="EMBL" id="SBR37201.1"/>
    </source>
</evidence>
<dbReference type="EMBL" id="HAEE01000574">
    <property type="protein sequence ID" value="SBR20590.1"/>
    <property type="molecule type" value="Transcribed_RNA"/>
</dbReference>
<proteinExistence type="predicted"/>
<name>A0A1A8JMN2_NOTKU</name>
<organism evidence="1">
    <name type="scientific">Nothobranchius kuhntae</name>
    <name type="common">Beira killifish</name>
    <dbReference type="NCBI Taxonomy" id="321403"/>
    <lineage>
        <taxon>Eukaryota</taxon>
        <taxon>Metazoa</taxon>
        <taxon>Chordata</taxon>
        <taxon>Craniata</taxon>
        <taxon>Vertebrata</taxon>
        <taxon>Euteleostomi</taxon>
        <taxon>Actinopterygii</taxon>
        <taxon>Neopterygii</taxon>
        <taxon>Teleostei</taxon>
        <taxon>Neoteleostei</taxon>
        <taxon>Acanthomorphata</taxon>
        <taxon>Ovalentaria</taxon>
        <taxon>Atherinomorphae</taxon>
        <taxon>Cyprinodontiformes</taxon>
        <taxon>Nothobranchiidae</taxon>
        <taxon>Nothobranchius</taxon>
    </lineage>
</organism>
<sequence length="155" mass="16930">PTVSSSRGLDTSHQNHLSFPKSVLQGSILSPTLLFIYIRDVAKAADNSQIQMYADDDTILYAVGSSPTSAAATLQLTLTSVEQSFHNVNLCFKPIIRIFLSNDTIWRLTNVSEFTSASNASLFMNVRLYLLLHALSSGFSSFRCSNVNVCVCACV</sequence>
<evidence type="ECO:0008006" key="3">
    <source>
        <dbReference type="Google" id="ProtNLM"/>
    </source>
</evidence>
<dbReference type="AlphaFoldDB" id="A0A1A8JMN2"/>
<reference evidence="1" key="2">
    <citation type="submission" date="2016-06" db="EMBL/GenBank/DDBJ databases">
        <title>The genome of a short-lived fish provides insights into sex chromosome evolution and the genetic control of aging.</title>
        <authorList>
            <person name="Reichwald K."/>
            <person name="Felder M."/>
            <person name="Petzold A."/>
            <person name="Koch P."/>
            <person name="Groth M."/>
            <person name="Platzer M."/>
        </authorList>
    </citation>
    <scope>NUCLEOTIDE SEQUENCE</scope>
    <source>
        <tissue evidence="1">Brain</tissue>
    </source>
</reference>
<feature type="non-terminal residue" evidence="1">
    <location>
        <position position="1"/>
    </location>
</feature>
<dbReference type="EMBL" id="HAEE01017151">
    <property type="protein sequence ID" value="SBR37201.1"/>
    <property type="molecule type" value="Transcribed_RNA"/>
</dbReference>
<accession>A0A1A8JMN2</accession>
<gene>
    <name evidence="1" type="primary">Nfu_g_1_002447</name>
    <name evidence="2" type="synonym">Nfu_g_1_001826</name>
</gene>
<protein>
    <recommendedName>
        <fullName evidence="3">Reverse transcriptase domain-containing protein</fullName>
    </recommendedName>
</protein>
<reference evidence="1" key="1">
    <citation type="submission" date="2016-05" db="EMBL/GenBank/DDBJ databases">
        <authorList>
            <person name="Lavstsen T."/>
            <person name="Jespersen J.S."/>
        </authorList>
    </citation>
    <scope>NUCLEOTIDE SEQUENCE</scope>
    <source>
        <tissue evidence="1">Brain</tissue>
    </source>
</reference>
<feature type="non-terminal residue" evidence="1">
    <location>
        <position position="155"/>
    </location>
</feature>
<evidence type="ECO:0000313" key="1">
    <source>
        <dbReference type="EMBL" id="SBR20590.1"/>
    </source>
</evidence>